<dbReference type="EMBL" id="JBJXBP010000003">
    <property type="protein sequence ID" value="KAL3839754.1"/>
    <property type="molecule type" value="Genomic_DNA"/>
</dbReference>
<comment type="caution">
    <text evidence="2">The sequence shown here is derived from an EMBL/GenBank/DDBJ whole genome shotgun (WGS) entry which is preliminary data.</text>
</comment>
<feature type="region of interest" description="Disordered" evidence="1">
    <location>
        <begin position="50"/>
        <end position="103"/>
    </location>
</feature>
<evidence type="ECO:0000256" key="1">
    <source>
        <dbReference type="SAM" id="MobiDB-lite"/>
    </source>
</evidence>
<dbReference type="AlphaFoldDB" id="A0ABD3TRJ7"/>
<evidence type="ECO:0000313" key="3">
    <source>
        <dbReference type="Proteomes" id="UP001634393"/>
    </source>
</evidence>
<protein>
    <submittedName>
        <fullName evidence="2">Uncharacterized protein</fullName>
    </submittedName>
</protein>
<name>A0ABD3TRJ7_9LAMI</name>
<reference evidence="2 3" key="1">
    <citation type="submission" date="2024-12" db="EMBL/GenBank/DDBJ databases">
        <title>The unique morphological basis and parallel evolutionary history of personate flowers in Penstemon.</title>
        <authorList>
            <person name="Depatie T.H."/>
            <person name="Wessinger C.A."/>
        </authorList>
    </citation>
    <scope>NUCLEOTIDE SEQUENCE [LARGE SCALE GENOMIC DNA]</scope>
    <source>
        <strain evidence="2">WTNN_2</strain>
        <tissue evidence="2">Leaf</tissue>
    </source>
</reference>
<gene>
    <name evidence="2" type="ORF">ACJIZ3_024345</name>
</gene>
<proteinExistence type="predicted"/>
<feature type="compositionally biased region" description="Basic and acidic residues" evidence="1">
    <location>
        <begin position="57"/>
        <end position="68"/>
    </location>
</feature>
<accession>A0ABD3TRJ7</accession>
<keyword evidence="3" id="KW-1185">Reference proteome</keyword>
<feature type="compositionally biased region" description="Acidic residues" evidence="1">
    <location>
        <begin position="81"/>
        <end position="91"/>
    </location>
</feature>
<dbReference type="Proteomes" id="UP001634393">
    <property type="component" value="Unassembled WGS sequence"/>
</dbReference>
<sequence length="156" mass="17282">MNPIDDKQETVTFRALSHDEAGMNRVEKIEVDTHNIDTLKHIEKKLIDKGLHRKDRRPRDGLPIDLQHKSGHGGKYTWEGPADDVANELDEGPTVMDEKDPNYVDEEAEGKILRGEVSGVAGMVVGEVDVPKLAEKGVSRIDVDPVLQAGAIQQEK</sequence>
<organism evidence="2 3">
    <name type="scientific">Penstemon smallii</name>
    <dbReference type="NCBI Taxonomy" id="265156"/>
    <lineage>
        <taxon>Eukaryota</taxon>
        <taxon>Viridiplantae</taxon>
        <taxon>Streptophyta</taxon>
        <taxon>Embryophyta</taxon>
        <taxon>Tracheophyta</taxon>
        <taxon>Spermatophyta</taxon>
        <taxon>Magnoliopsida</taxon>
        <taxon>eudicotyledons</taxon>
        <taxon>Gunneridae</taxon>
        <taxon>Pentapetalae</taxon>
        <taxon>asterids</taxon>
        <taxon>lamiids</taxon>
        <taxon>Lamiales</taxon>
        <taxon>Plantaginaceae</taxon>
        <taxon>Cheloneae</taxon>
        <taxon>Penstemon</taxon>
    </lineage>
</organism>
<evidence type="ECO:0000313" key="2">
    <source>
        <dbReference type="EMBL" id="KAL3839754.1"/>
    </source>
</evidence>